<dbReference type="AlphaFoldDB" id="A0A4Q7ZP79"/>
<dbReference type="EMBL" id="SHKY01000001">
    <property type="protein sequence ID" value="RZU52323.1"/>
    <property type="molecule type" value="Genomic_DNA"/>
</dbReference>
<evidence type="ECO:0000313" key="3">
    <source>
        <dbReference type="Proteomes" id="UP000292564"/>
    </source>
</evidence>
<evidence type="ECO:0000259" key="1">
    <source>
        <dbReference type="Pfam" id="PF14024"/>
    </source>
</evidence>
<dbReference type="Proteomes" id="UP000292564">
    <property type="component" value="Unassembled WGS sequence"/>
</dbReference>
<reference evidence="2 3" key="1">
    <citation type="submission" date="2019-02" db="EMBL/GenBank/DDBJ databases">
        <title>Sequencing the genomes of 1000 actinobacteria strains.</title>
        <authorList>
            <person name="Klenk H.-P."/>
        </authorList>
    </citation>
    <scope>NUCLEOTIDE SEQUENCE [LARGE SCALE GENOMIC DNA]</scope>
    <source>
        <strain evidence="2 3">DSM 45162</strain>
    </source>
</reference>
<sequence>MPRPRSNGSEPAGRLDSVLKVMDEIDFWRLVQTLGRNPDDEAFDRLTARLAARSEADLIGFADRLASVLWALDTPAHFTAARTASDDAFLYIRCAVVAAGQKAFDRVSRNPAALGKFAGDEAELLLTVAERAYEQSTGRLWEHETPVSYETGSNTAAWGETAGPGPDASATAAPWLGLSFGSASPGGPPAAYTLLLREVVTAVASDPAWQRWWAEADVPLCELSLVLDGTGHTAPETTVKRGRKRIRVQVVRNPGPFPAAEPAALLAIATDEIRELLELAREHVGLGLLPPLPAPPLPVDLPAERFEPDAGLEIPPELPDELLERAIREGGLGPQDIIEYFRDHPNAEGAARWLNGH</sequence>
<protein>
    <submittedName>
        <fullName evidence="2">Uncharacterized protein DUF4240</fullName>
    </submittedName>
</protein>
<dbReference type="Pfam" id="PF14024">
    <property type="entry name" value="DUF4240"/>
    <property type="match status" value="1"/>
</dbReference>
<name>A0A4Q7ZP79_9ACTN</name>
<dbReference type="InterPro" id="IPR025334">
    <property type="entry name" value="DUF4240"/>
</dbReference>
<evidence type="ECO:0000313" key="2">
    <source>
        <dbReference type="EMBL" id="RZU52323.1"/>
    </source>
</evidence>
<comment type="caution">
    <text evidence="2">The sequence shown here is derived from an EMBL/GenBank/DDBJ whole genome shotgun (WGS) entry which is preliminary data.</text>
</comment>
<proteinExistence type="predicted"/>
<gene>
    <name evidence="2" type="ORF">EV385_4179</name>
</gene>
<feature type="domain" description="DUF4240" evidence="1">
    <location>
        <begin position="22"/>
        <end position="135"/>
    </location>
</feature>
<organism evidence="2 3">
    <name type="scientific">Krasilnikovia cinnamomea</name>
    <dbReference type="NCBI Taxonomy" id="349313"/>
    <lineage>
        <taxon>Bacteria</taxon>
        <taxon>Bacillati</taxon>
        <taxon>Actinomycetota</taxon>
        <taxon>Actinomycetes</taxon>
        <taxon>Micromonosporales</taxon>
        <taxon>Micromonosporaceae</taxon>
        <taxon>Krasilnikovia</taxon>
    </lineage>
</organism>
<keyword evidence="3" id="KW-1185">Reference proteome</keyword>
<accession>A0A4Q7ZP79</accession>